<dbReference type="Proteomes" id="UP000000600">
    <property type="component" value="Unassembled WGS sequence"/>
</dbReference>
<evidence type="ECO:0000313" key="1">
    <source>
        <dbReference type="EMBL" id="CAK61139.1"/>
    </source>
</evidence>
<dbReference type="RefSeq" id="XP_001428537.1">
    <property type="nucleotide sequence ID" value="XM_001428500.2"/>
</dbReference>
<protein>
    <recommendedName>
        <fullName evidence="3">Transmembrane protein</fullName>
    </recommendedName>
</protein>
<proteinExistence type="predicted"/>
<organism evidence="1 2">
    <name type="scientific">Paramecium tetraurelia</name>
    <dbReference type="NCBI Taxonomy" id="5888"/>
    <lineage>
        <taxon>Eukaryota</taxon>
        <taxon>Sar</taxon>
        <taxon>Alveolata</taxon>
        <taxon>Ciliophora</taxon>
        <taxon>Intramacronucleata</taxon>
        <taxon>Oligohymenophorea</taxon>
        <taxon>Peniculida</taxon>
        <taxon>Parameciidae</taxon>
        <taxon>Paramecium</taxon>
    </lineage>
</organism>
<dbReference type="EMBL" id="CT868011">
    <property type="protein sequence ID" value="CAK61139.1"/>
    <property type="molecule type" value="Genomic_DNA"/>
</dbReference>
<dbReference type="GeneID" id="5014321"/>
<dbReference type="KEGG" id="ptm:GSPATT00031370001"/>
<gene>
    <name evidence="1" type="ORF">GSPATT00031370001</name>
</gene>
<dbReference type="HOGENOM" id="CLU_1130888_0_0_1"/>
<dbReference type="OMA" id="MITLVRI"/>
<reference evidence="1 2" key="1">
    <citation type="journal article" date="2006" name="Nature">
        <title>Global trends of whole-genome duplications revealed by the ciliate Paramecium tetraurelia.</title>
        <authorList>
            <consortium name="Genoscope"/>
            <person name="Aury J.-M."/>
            <person name="Jaillon O."/>
            <person name="Duret L."/>
            <person name="Noel B."/>
            <person name="Jubin C."/>
            <person name="Porcel B.M."/>
            <person name="Segurens B."/>
            <person name="Daubin V."/>
            <person name="Anthouard V."/>
            <person name="Aiach N."/>
            <person name="Arnaiz O."/>
            <person name="Billaut A."/>
            <person name="Beisson J."/>
            <person name="Blanc I."/>
            <person name="Bouhouche K."/>
            <person name="Camara F."/>
            <person name="Duharcourt S."/>
            <person name="Guigo R."/>
            <person name="Gogendeau D."/>
            <person name="Katinka M."/>
            <person name="Keller A.-M."/>
            <person name="Kissmehl R."/>
            <person name="Klotz C."/>
            <person name="Koll F."/>
            <person name="Le Moue A."/>
            <person name="Lepere C."/>
            <person name="Malinsky S."/>
            <person name="Nowacki M."/>
            <person name="Nowak J.K."/>
            <person name="Plattner H."/>
            <person name="Poulain J."/>
            <person name="Ruiz F."/>
            <person name="Serrano V."/>
            <person name="Zagulski M."/>
            <person name="Dessen P."/>
            <person name="Betermier M."/>
            <person name="Weissenbach J."/>
            <person name="Scarpelli C."/>
            <person name="Schachter V."/>
            <person name="Sperling L."/>
            <person name="Meyer E."/>
            <person name="Cohen J."/>
            <person name="Wincker P."/>
        </authorList>
    </citation>
    <scope>NUCLEOTIDE SEQUENCE [LARGE SCALE GENOMIC DNA]</scope>
    <source>
        <strain evidence="1 2">Stock d4-2</strain>
    </source>
</reference>
<sequence length="246" mass="29698">MKLIINSLSQKTKKFCFELFQTIYYLSILKQFYRKGKLQFYNQTFRVFLNSFYLSLQMITLVRIIVNRIRNWGLIKFPYNFYLTIIQNSEQAQSLIPSVPIYTSTPQILQEVYLPTLGYQQFRANILDEYDQYFDFDDFNQINRYDDIIQLSQIGELRFGNPFSYSYVSPWEELRQLSFVNYQVQEKSASLIWSKSLQRVFEQNDFNELDTLQNVFKELNTLHNVFKELKSLPHYSDKNVRRKSIR</sequence>
<accession>A0BRH2</accession>
<keyword evidence="2" id="KW-1185">Reference proteome</keyword>
<evidence type="ECO:0008006" key="3">
    <source>
        <dbReference type="Google" id="ProtNLM"/>
    </source>
</evidence>
<name>A0BRH2_PARTE</name>
<evidence type="ECO:0000313" key="2">
    <source>
        <dbReference type="Proteomes" id="UP000000600"/>
    </source>
</evidence>
<dbReference type="AlphaFoldDB" id="A0BRH2"/>
<dbReference type="OrthoDB" id="10519712at2759"/>
<dbReference type="InParanoid" id="A0BRH2"/>